<dbReference type="Proteomes" id="UP000270034">
    <property type="component" value="Chromosome"/>
</dbReference>
<proteinExistence type="predicted"/>
<dbReference type="KEGG" id="aot:AcetOri_orf00316"/>
<dbReference type="EMBL" id="AP018515">
    <property type="protein sequence ID" value="BBC78554.1"/>
    <property type="molecule type" value="Genomic_DNA"/>
</dbReference>
<evidence type="ECO:0000313" key="2">
    <source>
        <dbReference type="Proteomes" id="UP000270034"/>
    </source>
</evidence>
<protein>
    <submittedName>
        <fullName evidence="1">Integrase family protein</fullName>
    </submittedName>
</protein>
<name>A0A2Z5ZD04_9PROT</name>
<accession>A0A2Z5ZD04</accession>
<dbReference type="AlphaFoldDB" id="A0A2Z5ZD04"/>
<evidence type="ECO:0000313" key="1">
    <source>
        <dbReference type="EMBL" id="BBC78554.1"/>
    </source>
</evidence>
<sequence>MTATIAHFQQPASASHFAAVVFTPCMTTPPVRATYTCSNIAHLPHQSRTAPAKLPL</sequence>
<organism evidence="1 2">
    <name type="scientific">Acetobacter orientalis</name>
    <dbReference type="NCBI Taxonomy" id="146474"/>
    <lineage>
        <taxon>Bacteria</taxon>
        <taxon>Pseudomonadati</taxon>
        <taxon>Pseudomonadota</taxon>
        <taxon>Alphaproteobacteria</taxon>
        <taxon>Acetobacterales</taxon>
        <taxon>Acetobacteraceae</taxon>
        <taxon>Acetobacter</taxon>
    </lineage>
</organism>
<reference evidence="1 2" key="1">
    <citation type="submission" date="2018-02" db="EMBL/GenBank/DDBJ databases">
        <title>Acetobacter orientalis genome.</title>
        <authorList>
            <person name="Nakashima N."/>
            <person name="Tamura T."/>
        </authorList>
    </citation>
    <scope>NUCLEOTIDE SEQUENCE [LARGE SCALE GENOMIC DNA]</scope>
    <source>
        <strain evidence="1 2">FAN1</strain>
    </source>
</reference>
<gene>
    <name evidence="1" type="ORF">AcetOrient_orf00316</name>
</gene>